<gene>
    <name evidence="3" type="ORF">NYG95_08555</name>
</gene>
<feature type="coiled-coil region" evidence="1">
    <location>
        <begin position="6"/>
        <end position="33"/>
    </location>
</feature>
<sequence length="184" mass="21366">MEDFNTNIEEQELSALENEISQAEASLEQDFAKYVAEKLANDETLEELFFEDKEDFVLQILQMQNDFLNEGLRAKMQRANNLKSDIEGKKQMQGIEAAQKEFLQTHPDANMDALMEFYEEELGTKYKKELDKLEPKDFFTTLYEIYQMRNKKGGEEHLPRELEANEADASLSSVGSDDMPMNRL</sequence>
<accession>A0ABT7I811</accession>
<organism evidence="3 4">
    <name type="scientific">Campylobacter felis</name>
    <dbReference type="NCBI Taxonomy" id="2974565"/>
    <lineage>
        <taxon>Bacteria</taxon>
        <taxon>Pseudomonadati</taxon>
        <taxon>Campylobacterota</taxon>
        <taxon>Epsilonproteobacteria</taxon>
        <taxon>Campylobacterales</taxon>
        <taxon>Campylobacteraceae</taxon>
        <taxon>Campylobacter</taxon>
    </lineage>
</organism>
<name>A0ABT7I811_9BACT</name>
<evidence type="ECO:0000313" key="4">
    <source>
        <dbReference type="Proteomes" id="UP001176223"/>
    </source>
</evidence>
<proteinExistence type="predicted"/>
<dbReference type="Proteomes" id="UP001176223">
    <property type="component" value="Unassembled WGS sequence"/>
</dbReference>
<reference evidence="3" key="2">
    <citation type="journal article" date="2023" name="Microorganisms">
        <title>Isolation and Genomic Characteristics of Cat-Borne Campylobacter felis sp. nov. and Sheep-Borne Campylobacter ovis sp. nov.</title>
        <authorList>
            <person name="Wang H."/>
            <person name="Li Y."/>
            <person name="Gu Y."/>
            <person name="Zhou G."/>
            <person name="Chen X."/>
            <person name="Zhang X."/>
            <person name="Shao Z."/>
            <person name="Zhang J."/>
            <person name="Zhang M."/>
        </authorList>
    </citation>
    <scope>NUCLEOTIDE SEQUENCE</scope>
    <source>
        <strain evidence="3">XJK33-1</strain>
    </source>
</reference>
<keyword evidence="4" id="KW-1185">Reference proteome</keyword>
<evidence type="ECO:0000256" key="1">
    <source>
        <dbReference type="SAM" id="Coils"/>
    </source>
</evidence>
<feature type="region of interest" description="Disordered" evidence="2">
    <location>
        <begin position="153"/>
        <end position="184"/>
    </location>
</feature>
<feature type="compositionally biased region" description="Basic and acidic residues" evidence="2">
    <location>
        <begin position="153"/>
        <end position="163"/>
    </location>
</feature>
<keyword evidence="1" id="KW-0175">Coiled coil</keyword>
<dbReference type="RefSeq" id="WP_270977983.1">
    <property type="nucleotide sequence ID" value="NZ_JANURU010000026.1"/>
</dbReference>
<reference evidence="3" key="1">
    <citation type="submission" date="2022-08" db="EMBL/GenBank/DDBJ databases">
        <authorList>
            <person name="Wang H."/>
        </authorList>
    </citation>
    <scope>NUCLEOTIDE SEQUENCE</scope>
    <source>
        <strain evidence="3">XJK33-1</strain>
    </source>
</reference>
<protein>
    <submittedName>
        <fullName evidence="3">Coiled-coil domain-containing protein</fullName>
    </submittedName>
</protein>
<dbReference type="EMBL" id="JANURU010000026">
    <property type="protein sequence ID" value="MDL0147649.1"/>
    <property type="molecule type" value="Genomic_DNA"/>
</dbReference>
<evidence type="ECO:0000256" key="2">
    <source>
        <dbReference type="SAM" id="MobiDB-lite"/>
    </source>
</evidence>
<comment type="caution">
    <text evidence="3">The sequence shown here is derived from an EMBL/GenBank/DDBJ whole genome shotgun (WGS) entry which is preliminary data.</text>
</comment>
<evidence type="ECO:0000313" key="3">
    <source>
        <dbReference type="EMBL" id="MDL0147649.1"/>
    </source>
</evidence>